<dbReference type="CDD" id="cd00082">
    <property type="entry name" value="HisKA"/>
    <property type="match status" value="1"/>
</dbReference>
<dbReference type="SUPFAM" id="SSF55781">
    <property type="entry name" value="GAF domain-like"/>
    <property type="match status" value="2"/>
</dbReference>
<proteinExistence type="predicted"/>
<dbReference type="SMART" id="SM00387">
    <property type="entry name" value="HATPase_c"/>
    <property type="match status" value="1"/>
</dbReference>
<dbReference type="Pfam" id="PF02518">
    <property type="entry name" value="HATPase_c"/>
    <property type="match status" value="1"/>
</dbReference>
<evidence type="ECO:0000256" key="6">
    <source>
        <dbReference type="ARBA" id="ARBA00023012"/>
    </source>
</evidence>
<keyword evidence="5" id="KW-0418">Kinase</keyword>
<dbReference type="PANTHER" id="PTHR43711">
    <property type="entry name" value="TWO-COMPONENT HISTIDINE KINASE"/>
    <property type="match status" value="1"/>
</dbReference>
<evidence type="ECO:0000256" key="2">
    <source>
        <dbReference type="ARBA" id="ARBA00012438"/>
    </source>
</evidence>
<dbReference type="InterPro" id="IPR003018">
    <property type="entry name" value="GAF"/>
</dbReference>
<dbReference type="InterPro" id="IPR000014">
    <property type="entry name" value="PAS"/>
</dbReference>
<evidence type="ECO:0000256" key="4">
    <source>
        <dbReference type="ARBA" id="ARBA00022679"/>
    </source>
</evidence>
<dbReference type="KEGG" id="mbas:ALGA_3003"/>
<dbReference type="InterPro" id="IPR005467">
    <property type="entry name" value="His_kinase_dom"/>
</dbReference>
<evidence type="ECO:0000313" key="11">
    <source>
        <dbReference type="Proteomes" id="UP000218267"/>
    </source>
</evidence>
<dbReference type="InterPro" id="IPR029016">
    <property type="entry name" value="GAF-like_dom_sf"/>
</dbReference>
<feature type="domain" description="PAC" evidence="9">
    <location>
        <begin position="362"/>
        <end position="414"/>
    </location>
</feature>
<dbReference type="InterPro" id="IPR000700">
    <property type="entry name" value="PAS-assoc_C"/>
</dbReference>
<evidence type="ECO:0000259" key="8">
    <source>
        <dbReference type="PROSITE" id="PS50112"/>
    </source>
</evidence>
<comment type="catalytic activity">
    <reaction evidence="1">
        <text>ATP + protein L-histidine = ADP + protein N-phospho-L-histidine.</text>
        <dbReference type="EC" id="2.7.13.3"/>
    </reaction>
</comment>
<dbReference type="PROSITE" id="PS50109">
    <property type="entry name" value="HIS_KIN"/>
    <property type="match status" value="1"/>
</dbReference>
<gene>
    <name evidence="10" type="ORF">ALGA_3003</name>
</gene>
<evidence type="ECO:0000256" key="1">
    <source>
        <dbReference type="ARBA" id="ARBA00000085"/>
    </source>
</evidence>
<keyword evidence="4" id="KW-0808">Transferase</keyword>
<dbReference type="PROSITE" id="PS50113">
    <property type="entry name" value="PAC"/>
    <property type="match status" value="1"/>
</dbReference>
<organism evidence="10 11">
    <name type="scientific">Labilibaculum antarcticum</name>
    <dbReference type="NCBI Taxonomy" id="1717717"/>
    <lineage>
        <taxon>Bacteria</taxon>
        <taxon>Pseudomonadati</taxon>
        <taxon>Bacteroidota</taxon>
        <taxon>Bacteroidia</taxon>
        <taxon>Marinilabiliales</taxon>
        <taxon>Marinifilaceae</taxon>
        <taxon>Labilibaculum</taxon>
    </lineage>
</organism>
<dbReference type="Gene3D" id="3.30.450.20">
    <property type="entry name" value="PAS domain"/>
    <property type="match status" value="2"/>
</dbReference>
<dbReference type="Pfam" id="PF00512">
    <property type="entry name" value="HisKA"/>
    <property type="match status" value="1"/>
</dbReference>
<feature type="domain" description="PAS" evidence="8">
    <location>
        <begin position="289"/>
        <end position="335"/>
    </location>
</feature>
<dbReference type="SMART" id="SM00065">
    <property type="entry name" value="GAF"/>
    <property type="match status" value="2"/>
</dbReference>
<dbReference type="InterPro" id="IPR050736">
    <property type="entry name" value="Sensor_HK_Regulatory"/>
</dbReference>
<dbReference type="CDD" id="cd16922">
    <property type="entry name" value="HATPase_EvgS-ArcB-TorS-like"/>
    <property type="match status" value="1"/>
</dbReference>
<dbReference type="Gene3D" id="3.30.565.10">
    <property type="entry name" value="Histidine kinase-like ATPase, C-terminal domain"/>
    <property type="match status" value="1"/>
</dbReference>
<dbReference type="SUPFAM" id="SSF55785">
    <property type="entry name" value="PYP-like sensor domain (PAS domain)"/>
    <property type="match status" value="2"/>
</dbReference>
<dbReference type="OrthoDB" id="9796457at2"/>
<dbReference type="InterPro" id="IPR003594">
    <property type="entry name" value="HATPase_dom"/>
</dbReference>
<dbReference type="EC" id="2.7.13.3" evidence="2"/>
<dbReference type="Pfam" id="PF13188">
    <property type="entry name" value="PAS_8"/>
    <property type="match status" value="1"/>
</dbReference>
<dbReference type="PANTHER" id="PTHR43711:SF31">
    <property type="entry name" value="HISTIDINE KINASE"/>
    <property type="match status" value="1"/>
</dbReference>
<evidence type="ECO:0000256" key="3">
    <source>
        <dbReference type="ARBA" id="ARBA00022553"/>
    </source>
</evidence>
<sequence length="815" mass="92325">MVEQKVLRSRILELLFKGESESAILNELVHQAQLIASDSICSILCVDEKGKRLLLGAAPDLPDFYNKVIHGTPIRHGVGSCGTAAFTGERVIVEDISTHPFWKNVKNLAKEADLGSCWSEPIKDPSGKVLGTFAIYHRTPNSPNPKDLELISELSDLTAIVLDRYKIIKRLEESENKYKVLANAGNEAIFILEGDKIVEVNKRAEIITGYSEMELSGMSIYNFLAKEYWITPYSDESRKFRHKIKAVGVNKNGLNVSVIVRIKNSTFKGKVVCLLSVRDVTNYINAKIELSKLSQSIIQSPVSVVITNVDGDIEYVNPKFNKLTGYSLEEVIGENPRLLSSGNNKAELYKSMWQEIKSGNVWRGEFQNKKKSGELFWEFATISPLKDDREQIINFIAVKEDITDRKRQEQIQRIILNISNAVFTQMTLVEFIQFIREELSSIMDTTNFFVALYDDETELFSLPFHDDEHDSFEKFPKGKTISGWVVDHETALLATAEKLDELEAKGEIDLVGEPSKIWLGMPLKGKEKVIGVLVIQSYIDENVVTEEDKNMLELVSQQISISIEQKRTEQELHKALRDATESDRLKSVFLATMSHELRTPLNAVIGFSELINNEIDLETAVEYSKMVNQSGQNLLNIVEDLFDISLIQSGAVKIKQENYSLLNLFYEISAVINVEQKVLNKEHIELKINFPSDYNDFFIKTDPHRFKQVYLNLLKNALKFTDRGSIEYGFTKSDLKSGIVLQFYVKDTGIGIPEEVQESIFGLFRQANEKLSRKYNGVGIGLSISKSLTELLGGKIWFDSIPEEGSTFYFTHPIK</sequence>
<protein>
    <recommendedName>
        <fullName evidence="2">histidine kinase</fullName>
        <ecNumber evidence="2">2.7.13.3</ecNumber>
    </recommendedName>
</protein>
<dbReference type="InterPro" id="IPR036890">
    <property type="entry name" value="HATPase_C_sf"/>
</dbReference>
<dbReference type="SUPFAM" id="SSF55874">
    <property type="entry name" value="ATPase domain of HSP90 chaperone/DNA topoisomerase II/histidine kinase"/>
    <property type="match status" value="1"/>
</dbReference>
<dbReference type="GO" id="GO:0000155">
    <property type="term" value="F:phosphorelay sensor kinase activity"/>
    <property type="evidence" value="ECO:0007669"/>
    <property type="project" value="InterPro"/>
</dbReference>
<accession>A0A1Y1CLL0</accession>
<dbReference type="InterPro" id="IPR036097">
    <property type="entry name" value="HisK_dim/P_sf"/>
</dbReference>
<dbReference type="RefSeq" id="WP_096430577.1">
    <property type="nucleotide sequence ID" value="NZ_AP018042.1"/>
</dbReference>
<dbReference type="SMART" id="SM00086">
    <property type="entry name" value="PAC"/>
    <property type="match status" value="1"/>
</dbReference>
<evidence type="ECO:0000256" key="5">
    <source>
        <dbReference type="ARBA" id="ARBA00022777"/>
    </source>
</evidence>
<name>A0A1Y1CLL0_9BACT</name>
<dbReference type="SUPFAM" id="SSF47384">
    <property type="entry name" value="Homodimeric domain of signal transducing histidine kinase"/>
    <property type="match status" value="1"/>
</dbReference>
<evidence type="ECO:0000259" key="7">
    <source>
        <dbReference type="PROSITE" id="PS50109"/>
    </source>
</evidence>
<keyword evidence="3" id="KW-0597">Phosphoprotein</keyword>
<evidence type="ECO:0000313" key="10">
    <source>
        <dbReference type="EMBL" id="BAX81308.1"/>
    </source>
</evidence>
<dbReference type="InterPro" id="IPR035965">
    <property type="entry name" value="PAS-like_dom_sf"/>
</dbReference>
<dbReference type="NCBIfam" id="TIGR00229">
    <property type="entry name" value="sensory_box"/>
    <property type="match status" value="2"/>
</dbReference>
<reference evidence="11" key="2">
    <citation type="journal article" date="2020" name="Antonie Van Leeuwenhoek">
        <title>Labilibaculum antarcticum sp. nov., a novel facultative anaerobic, psychrotorelant bacterium isolated from marine sediment of Antarctica.</title>
        <authorList>
            <person name="Watanabe M."/>
            <person name="Kojima H."/>
            <person name="Fukui M."/>
        </authorList>
    </citation>
    <scope>NUCLEOTIDE SEQUENCE [LARGE SCALE GENOMIC DNA]</scope>
    <source>
        <strain evidence="11">SPP2</strain>
    </source>
</reference>
<dbReference type="InterPro" id="IPR001610">
    <property type="entry name" value="PAC"/>
</dbReference>
<keyword evidence="11" id="KW-1185">Reference proteome</keyword>
<dbReference type="Pfam" id="PF13426">
    <property type="entry name" value="PAS_9"/>
    <property type="match status" value="1"/>
</dbReference>
<dbReference type="Gene3D" id="3.30.450.40">
    <property type="match status" value="2"/>
</dbReference>
<dbReference type="Pfam" id="PF13185">
    <property type="entry name" value="GAF_2"/>
    <property type="match status" value="1"/>
</dbReference>
<dbReference type="Pfam" id="PF13492">
    <property type="entry name" value="GAF_3"/>
    <property type="match status" value="1"/>
</dbReference>
<dbReference type="EMBL" id="AP018042">
    <property type="protein sequence ID" value="BAX81308.1"/>
    <property type="molecule type" value="Genomic_DNA"/>
</dbReference>
<feature type="domain" description="Histidine kinase" evidence="7">
    <location>
        <begin position="592"/>
        <end position="815"/>
    </location>
</feature>
<keyword evidence="6" id="KW-0902">Two-component regulatory system</keyword>
<reference evidence="10 11" key="1">
    <citation type="journal article" date="2018" name="Mar. Genomics">
        <title>Complete genome sequence of Marinifilaceae bacterium strain SPP2, isolated from the Antarctic marine sediment.</title>
        <authorList>
            <person name="Watanabe M."/>
            <person name="Kojima H."/>
            <person name="Fukui M."/>
        </authorList>
    </citation>
    <scope>NUCLEOTIDE SEQUENCE [LARGE SCALE GENOMIC DNA]</scope>
    <source>
        <strain evidence="10 11">SPP2</strain>
    </source>
</reference>
<evidence type="ECO:0000259" key="9">
    <source>
        <dbReference type="PROSITE" id="PS50113"/>
    </source>
</evidence>
<dbReference type="PRINTS" id="PR00344">
    <property type="entry name" value="BCTRLSENSOR"/>
</dbReference>
<dbReference type="SMART" id="SM00388">
    <property type="entry name" value="HisKA"/>
    <property type="match status" value="1"/>
</dbReference>
<dbReference type="PROSITE" id="PS50112">
    <property type="entry name" value="PAS"/>
    <property type="match status" value="1"/>
</dbReference>
<dbReference type="Gene3D" id="1.10.287.130">
    <property type="match status" value="1"/>
</dbReference>
<dbReference type="AlphaFoldDB" id="A0A1Y1CLL0"/>
<dbReference type="Proteomes" id="UP000218267">
    <property type="component" value="Chromosome"/>
</dbReference>
<dbReference type="InterPro" id="IPR003661">
    <property type="entry name" value="HisK_dim/P_dom"/>
</dbReference>
<dbReference type="CDD" id="cd00130">
    <property type="entry name" value="PAS"/>
    <property type="match status" value="2"/>
</dbReference>
<dbReference type="SMART" id="SM00091">
    <property type="entry name" value="PAS"/>
    <property type="match status" value="2"/>
</dbReference>
<dbReference type="InterPro" id="IPR004358">
    <property type="entry name" value="Sig_transdc_His_kin-like_C"/>
</dbReference>